<comment type="cofactor">
    <cofactor evidence="1">
        <name>pantetheine 4'-phosphate</name>
        <dbReference type="ChEBI" id="CHEBI:47942"/>
    </cofactor>
</comment>
<evidence type="ECO:0000313" key="5">
    <source>
        <dbReference type="EMBL" id="MFK3865837.1"/>
    </source>
</evidence>
<organism evidence="5 6">
    <name type="scientific">Pseudoalteromonas rhizosphaerae</name>
    <dbReference type="NCBI Taxonomy" id="2518973"/>
    <lineage>
        <taxon>Bacteria</taxon>
        <taxon>Pseudomonadati</taxon>
        <taxon>Pseudomonadota</taxon>
        <taxon>Gammaproteobacteria</taxon>
        <taxon>Alteromonadales</taxon>
        <taxon>Pseudoalteromonadaceae</taxon>
        <taxon>Pseudoalteromonas</taxon>
    </lineage>
</organism>
<dbReference type="SUPFAM" id="SSF47336">
    <property type="entry name" value="ACP-like"/>
    <property type="match status" value="1"/>
</dbReference>
<dbReference type="Pfam" id="PF00668">
    <property type="entry name" value="Condensation"/>
    <property type="match status" value="1"/>
</dbReference>
<evidence type="ECO:0000313" key="6">
    <source>
        <dbReference type="Proteomes" id="UP001620262"/>
    </source>
</evidence>
<accession>A0ABW8L1C9</accession>
<dbReference type="CDD" id="cd19531">
    <property type="entry name" value="LCL_NRPS-like"/>
    <property type="match status" value="1"/>
</dbReference>
<gene>
    <name evidence="5" type="ORF">ACI2JU_18470</name>
</gene>
<dbReference type="InterPro" id="IPR020845">
    <property type="entry name" value="AMP-binding_CS"/>
</dbReference>
<dbReference type="InterPro" id="IPR006162">
    <property type="entry name" value="Ppantetheine_attach_site"/>
</dbReference>
<dbReference type="SUPFAM" id="SSF56801">
    <property type="entry name" value="Acetyl-CoA synthetase-like"/>
    <property type="match status" value="1"/>
</dbReference>
<dbReference type="Gene3D" id="3.30.559.30">
    <property type="entry name" value="Nonribosomal peptide synthetase, condensation domain"/>
    <property type="match status" value="1"/>
</dbReference>
<dbReference type="Gene3D" id="3.30.300.30">
    <property type="match status" value="1"/>
</dbReference>
<evidence type="ECO:0000256" key="1">
    <source>
        <dbReference type="ARBA" id="ARBA00001957"/>
    </source>
</evidence>
<dbReference type="Gene3D" id="3.40.50.980">
    <property type="match status" value="2"/>
</dbReference>
<keyword evidence="6" id="KW-1185">Reference proteome</keyword>
<evidence type="ECO:0000256" key="2">
    <source>
        <dbReference type="ARBA" id="ARBA00022450"/>
    </source>
</evidence>
<keyword evidence="3" id="KW-0597">Phosphoprotein</keyword>
<evidence type="ECO:0000259" key="4">
    <source>
        <dbReference type="PROSITE" id="PS50075"/>
    </source>
</evidence>
<keyword evidence="2" id="KW-0596">Phosphopantetheine</keyword>
<comment type="caution">
    <text evidence="5">The sequence shown here is derived from an EMBL/GenBank/DDBJ whole genome shotgun (WGS) entry which is preliminary data.</text>
</comment>
<dbReference type="Proteomes" id="UP001620262">
    <property type="component" value="Unassembled WGS sequence"/>
</dbReference>
<dbReference type="InterPro" id="IPR000873">
    <property type="entry name" value="AMP-dep_synth/lig_dom"/>
</dbReference>
<dbReference type="PROSITE" id="PS50075">
    <property type="entry name" value="CARRIER"/>
    <property type="match status" value="1"/>
</dbReference>
<dbReference type="InterPro" id="IPR025110">
    <property type="entry name" value="AMP-bd_C"/>
</dbReference>
<dbReference type="Pfam" id="PF00501">
    <property type="entry name" value="AMP-binding"/>
    <property type="match status" value="1"/>
</dbReference>
<dbReference type="RefSeq" id="WP_404676149.1">
    <property type="nucleotide sequence ID" value="NZ_JBJDOT010000031.1"/>
</dbReference>
<dbReference type="InterPro" id="IPR009081">
    <property type="entry name" value="PP-bd_ACP"/>
</dbReference>
<dbReference type="Gene3D" id="2.30.38.10">
    <property type="entry name" value="Luciferase, Domain 3"/>
    <property type="match status" value="1"/>
</dbReference>
<dbReference type="PROSITE" id="PS00455">
    <property type="entry name" value="AMP_BINDING"/>
    <property type="match status" value="1"/>
</dbReference>
<dbReference type="InterPro" id="IPR044894">
    <property type="entry name" value="TubC_N_sf"/>
</dbReference>
<dbReference type="InterPro" id="IPR001242">
    <property type="entry name" value="Condensation_dom"/>
</dbReference>
<feature type="domain" description="Carrier" evidence="4">
    <location>
        <begin position="1042"/>
        <end position="1119"/>
    </location>
</feature>
<dbReference type="CDD" id="cd05930">
    <property type="entry name" value="A_NRPS"/>
    <property type="match status" value="1"/>
</dbReference>
<dbReference type="InterPro" id="IPR010071">
    <property type="entry name" value="AA_adenyl_dom"/>
</dbReference>
<reference evidence="5 6" key="1">
    <citation type="submission" date="2024-11" db="EMBL/GenBank/DDBJ databases">
        <title>The Natural Products Discovery Center: Release of the First 8490 Sequenced Strains for Exploring Actinobacteria Biosynthetic Diversity.</title>
        <authorList>
            <person name="Kalkreuter E."/>
            <person name="Kautsar S.A."/>
            <person name="Yang D."/>
            <person name="Bader C.D."/>
            <person name="Teijaro C.N."/>
            <person name="Fluegel L."/>
            <person name="Davis C.M."/>
            <person name="Simpson J.R."/>
            <person name="Lauterbach L."/>
            <person name="Steele A.D."/>
            <person name="Gui C."/>
            <person name="Meng S."/>
            <person name="Li G."/>
            <person name="Viehrig K."/>
            <person name="Ye F."/>
            <person name="Su P."/>
            <person name="Kiefer A.F."/>
            <person name="Nichols A."/>
            <person name="Cepeda A.J."/>
            <person name="Yan W."/>
            <person name="Fan B."/>
            <person name="Jiang Y."/>
            <person name="Adhikari A."/>
            <person name="Zheng C.-J."/>
            <person name="Schuster L."/>
            <person name="Cowan T.M."/>
            <person name="Smanski M.J."/>
            <person name="Chevrette M.G."/>
            <person name="De Carvalho L.P.S."/>
            <person name="Shen B."/>
        </authorList>
    </citation>
    <scope>NUCLEOTIDE SEQUENCE [LARGE SCALE GENOMIC DNA]</scope>
    <source>
        <strain evidence="5 6">NPDC078403</strain>
    </source>
</reference>
<dbReference type="SUPFAM" id="SSF52777">
    <property type="entry name" value="CoA-dependent acyltransferases"/>
    <property type="match status" value="2"/>
</dbReference>
<protein>
    <submittedName>
        <fullName evidence="5">Amino acid adenylation domain-containing protein</fullName>
    </submittedName>
</protein>
<dbReference type="NCBIfam" id="TIGR01733">
    <property type="entry name" value="AA-adenyl-dom"/>
    <property type="match status" value="1"/>
</dbReference>
<proteinExistence type="predicted"/>
<dbReference type="Pfam" id="PF18563">
    <property type="entry name" value="TubC_N"/>
    <property type="match status" value="1"/>
</dbReference>
<dbReference type="Pfam" id="PF00550">
    <property type="entry name" value="PP-binding"/>
    <property type="match status" value="1"/>
</dbReference>
<dbReference type="PANTHER" id="PTHR45527">
    <property type="entry name" value="NONRIBOSOMAL PEPTIDE SYNTHETASE"/>
    <property type="match status" value="1"/>
</dbReference>
<dbReference type="InterPro" id="IPR045851">
    <property type="entry name" value="AMP-bd_C_sf"/>
</dbReference>
<dbReference type="Gene3D" id="1.10.1200.10">
    <property type="entry name" value="ACP-like"/>
    <property type="match status" value="1"/>
</dbReference>
<dbReference type="InterPro" id="IPR036736">
    <property type="entry name" value="ACP-like_sf"/>
</dbReference>
<dbReference type="InterPro" id="IPR041464">
    <property type="entry name" value="TubC_N"/>
</dbReference>
<dbReference type="Pfam" id="PF13193">
    <property type="entry name" value="AMP-binding_C"/>
    <property type="match status" value="1"/>
</dbReference>
<dbReference type="PROSITE" id="PS00012">
    <property type="entry name" value="PHOSPHOPANTETHEINE"/>
    <property type="match status" value="1"/>
</dbReference>
<name>A0ABW8L1C9_9GAMM</name>
<dbReference type="Gene3D" id="1.10.10.1830">
    <property type="entry name" value="Non-ribosomal peptide synthase, adenylation domain"/>
    <property type="match status" value="1"/>
</dbReference>
<sequence>MSLNEVIDSCVTANVKLSIIDERLDVKAPSGALTPELVLQLKAHKDELMTWLKAQADTSGQEKSVIIRAPVMDDYPLSSNQLRLWFIEQAEQGSTVYNIPAQMKLTGNLDTTCLKLAIQATVERHEILRTLYQVRDEQPRQVVLSQVSVPFFYHDLSIEGENAEVKRNEILQQAFAFRFDLANDISIRLTVIKESDQVYTLAFLVHHIAADAWSIGLITKEILFHYEHLIDDCMKSKMMDVELQYKDYTHWQQARTQEYIGSSPTMDFWQQYLAGSSGYLPIHTDFPRKASAALTAGCIEKPMDQANYETLRQFCNANGVSMFVTLELVYSIVLSIYAGTQDVTIGFPIANRPHKELENIVGYFSNTLVMRNQIDYELNFLALLEQAKNDMADILSYQDIPFDLLVEQLNIPRVSGAHPLFQHSFVLQEKVPDLTTQQYGVAVELESPGTNAAKFDLMLQFCEVGEQMMCSWEFDRRLFKHETITEMKENFDFLLTQLLAAPVQPLKEVVNVCQTQRNDYQQFIGQFAPYDQKILITDRIDQWAVSNPTAPALADIHSNHSYAQLSRQSDLLALILIEHGLNTGERVGICIPRSADFMVWVCAVLKAGLAYVPIDESYPNERISAIIDSAQTVAIILTANLSNICEGMASPPLILDSDEVIASLPQPSEVFNKPEILVQRRQDIYAASQAYLIFTSGTTGKPKGVSVSHGALLNLVENQKRIFSVTSDSKMISFSSVSFDISVADWAWALAHGASLYLCDEPVKSDPIALSECLVDKGITHLNVTPSVLSLIDSSREYQFKAITVGGEAPSTSVMSKWCLQYPVFNTYGPTESAVYMLYARITDASYIYLNTTFDNVFVYVLNQHFMSVPKGCVGELFIGGASLACGYFNNPDETAQKFIHVPTIHNGPLYRTGDLVKLDDNGNLIFQGRCDDQVKIRGNRLEIREVETCLEQHALVSEAVVVKKEAPNGMEYLLALINPTCVGEQEFSTILTQYLIEKLPSYMVPAQFSLIEDWPVNLNGKTDRKALSQLEFTFSATEYQPPRGEVDRRLCGIWAELLECELEDISVNSNFYALNGNSILLMKMLGLIKQEFKINLSLKDIVDAKSLAELSDSVQLILNYSVVKDTLNTDEFEMEGEI</sequence>
<dbReference type="EMBL" id="JBJDOT010000031">
    <property type="protein sequence ID" value="MFK3865837.1"/>
    <property type="molecule type" value="Genomic_DNA"/>
</dbReference>
<dbReference type="InterPro" id="IPR023213">
    <property type="entry name" value="CAT-like_dom_sf"/>
</dbReference>
<evidence type="ECO:0000256" key="3">
    <source>
        <dbReference type="ARBA" id="ARBA00022553"/>
    </source>
</evidence>
<dbReference type="PANTHER" id="PTHR45527:SF1">
    <property type="entry name" value="FATTY ACID SYNTHASE"/>
    <property type="match status" value="1"/>
</dbReference>
<dbReference type="Gene3D" id="3.30.559.10">
    <property type="entry name" value="Chloramphenicol acetyltransferase-like domain"/>
    <property type="match status" value="1"/>
</dbReference>